<dbReference type="HOGENOM" id="CLU_025025_1_1_1"/>
<name>A4RRX2_OSTLU</name>
<protein>
    <recommendedName>
        <fullName evidence="6">ALA-interacting subunit</fullName>
    </recommendedName>
</protein>
<evidence type="ECO:0000256" key="5">
    <source>
        <dbReference type="ARBA" id="ARBA00023136"/>
    </source>
</evidence>
<dbReference type="AlphaFoldDB" id="A4RRX2"/>
<reference evidence="8 9" key="1">
    <citation type="journal article" date="2007" name="Proc. Natl. Acad. Sci. U.S.A.">
        <title>The tiny eukaryote Ostreococcus provides genomic insights into the paradox of plankton speciation.</title>
        <authorList>
            <person name="Palenik B."/>
            <person name="Grimwood J."/>
            <person name="Aerts A."/>
            <person name="Rouze P."/>
            <person name="Salamov A."/>
            <person name="Putnam N."/>
            <person name="Dupont C."/>
            <person name="Jorgensen R."/>
            <person name="Derelle E."/>
            <person name="Rombauts S."/>
            <person name="Zhou K."/>
            <person name="Otillar R."/>
            <person name="Merchant S.S."/>
            <person name="Podell S."/>
            <person name="Gaasterland T."/>
            <person name="Napoli C."/>
            <person name="Gendler K."/>
            <person name="Manuell A."/>
            <person name="Tai V."/>
            <person name="Vallon O."/>
            <person name="Piganeau G."/>
            <person name="Jancek S."/>
            <person name="Heijde M."/>
            <person name="Jabbari K."/>
            <person name="Bowler C."/>
            <person name="Lohr M."/>
            <person name="Robbens S."/>
            <person name="Werner G."/>
            <person name="Dubchak I."/>
            <person name="Pazour G.J."/>
            <person name="Ren Q."/>
            <person name="Paulsen I."/>
            <person name="Delwiche C."/>
            <person name="Schmutz J."/>
            <person name="Rokhsar D."/>
            <person name="Van de Peer Y."/>
            <person name="Moreau H."/>
            <person name="Grigoriev I.V."/>
        </authorList>
    </citation>
    <scope>NUCLEOTIDE SEQUENCE [LARGE SCALE GENOMIC DNA]</scope>
    <source>
        <strain evidence="8 9">CCE9901</strain>
    </source>
</reference>
<feature type="transmembrane region" description="Helical" evidence="7">
    <location>
        <begin position="40"/>
        <end position="59"/>
    </location>
</feature>
<dbReference type="EMBL" id="CP000581">
    <property type="protein sequence ID" value="ABO94270.1"/>
    <property type="molecule type" value="Genomic_DNA"/>
</dbReference>
<dbReference type="OrthoDB" id="340608at2759"/>
<comment type="subcellular location">
    <subcellularLocation>
        <location evidence="1">Membrane</location>
        <topology evidence="1">Multi-pass membrane protein</topology>
    </subcellularLocation>
</comment>
<dbReference type="PIRSF" id="PIRSF015840">
    <property type="entry name" value="DUF284_TM_euk"/>
    <property type="match status" value="1"/>
</dbReference>
<proteinExistence type="inferred from homology"/>
<evidence type="ECO:0000256" key="4">
    <source>
        <dbReference type="ARBA" id="ARBA00022989"/>
    </source>
</evidence>
<sequence>MAGAARTTAPTSRKPAFSAFSQQQLWARRPALTPALTAKLMISIGVACFAVGAAIFNTANDLRTLVKRYDDAATCASGFFPTSAEQAMQMSFNGAGTTCTVTLTAKSNMNKPVYVYYELSNFFQNHRAFVRDLDYFQLMGKPSQGLCTTHEKTSAGAEISPCGVQAWSFFNDSYAVAVNGAATTIDSANIAWKSDLKYKLGDYAPTNMNTDQATRGGGQITGNVDTDEDFATWMRTAALSKFRKLVGVINADIAKGDTITFTIQNRYNTYKFNGEKAVVLATNSWIGGRNLVFPACYFLAGSLCSGLGAVGVFLHIFGDKFKSESTNEWSTRL</sequence>
<dbReference type="KEGG" id="olu:OSTLU_44624"/>
<dbReference type="GO" id="GO:0005886">
    <property type="term" value="C:plasma membrane"/>
    <property type="evidence" value="ECO:0007669"/>
    <property type="project" value="TreeGrafter"/>
</dbReference>
<keyword evidence="3 7" id="KW-0812">Transmembrane</keyword>
<dbReference type="GO" id="GO:0005783">
    <property type="term" value="C:endoplasmic reticulum"/>
    <property type="evidence" value="ECO:0007669"/>
    <property type="project" value="TreeGrafter"/>
</dbReference>
<dbReference type="RefSeq" id="XP_001415978.1">
    <property type="nucleotide sequence ID" value="XM_001415941.1"/>
</dbReference>
<dbReference type="PANTHER" id="PTHR10926">
    <property type="entry name" value="CELL CYCLE CONTROL PROTEIN 50"/>
    <property type="match status" value="1"/>
</dbReference>
<comment type="similarity">
    <text evidence="2 6">Belongs to the CDC50/LEM3 family.</text>
</comment>
<evidence type="ECO:0000313" key="9">
    <source>
        <dbReference type="Proteomes" id="UP000001568"/>
    </source>
</evidence>
<dbReference type="STRING" id="436017.A4RRX2"/>
<dbReference type="PANTHER" id="PTHR10926:SF0">
    <property type="entry name" value="CDC50, ISOFORM A"/>
    <property type="match status" value="1"/>
</dbReference>
<evidence type="ECO:0000256" key="7">
    <source>
        <dbReference type="SAM" id="Phobius"/>
    </source>
</evidence>
<evidence type="ECO:0000256" key="1">
    <source>
        <dbReference type="ARBA" id="ARBA00004141"/>
    </source>
</evidence>
<dbReference type="GO" id="GO:0005794">
    <property type="term" value="C:Golgi apparatus"/>
    <property type="evidence" value="ECO:0007669"/>
    <property type="project" value="TreeGrafter"/>
</dbReference>
<keyword evidence="5 6" id="KW-0472">Membrane</keyword>
<evidence type="ECO:0000256" key="3">
    <source>
        <dbReference type="ARBA" id="ARBA00022692"/>
    </source>
</evidence>
<accession>A4RRX2</accession>
<dbReference type="eggNOG" id="KOG2952">
    <property type="taxonomic scope" value="Eukaryota"/>
</dbReference>
<dbReference type="Gramene" id="ABO94270">
    <property type="protein sequence ID" value="ABO94270"/>
    <property type="gene ID" value="OSTLU_44624"/>
</dbReference>
<dbReference type="GeneID" id="4999396"/>
<feature type="transmembrane region" description="Helical" evidence="7">
    <location>
        <begin position="291"/>
        <end position="317"/>
    </location>
</feature>
<organism evidence="8 9">
    <name type="scientific">Ostreococcus lucimarinus (strain CCE9901)</name>
    <dbReference type="NCBI Taxonomy" id="436017"/>
    <lineage>
        <taxon>Eukaryota</taxon>
        <taxon>Viridiplantae</taxon>
        <taxon>Chlorophyta</taxon>
        <taxon>Mamiellophyceae</taxon>
        <taxon>Mamiellales</taxon>
        <taxon>Bathycoccaceae</taxon>
        <taxon>Ostreococcus</taxon>
    </lineage>
</organism>
<evidence type="ECO:0000256" key="2">
    <source>
        <dbReference type="ARBA" id="ARBA00009457"/>
    </source>
</evidence>
<dbReference type="InterPro" id="IPR005045">
    <property type="entry name" value="CDC50/LEM3_fam"/>
</dbReference>
<dbReference type="Pfam" id="PF03381">
    <property type="entry name" value="CDC50"/>
    <property type="match status" value="1"/>
</dbReference>
<dbReference type="OMA" id="WWTDTNV"/>
<dbReference type="Proteomes" id="UP000001568">
    <property type="component" value="Chromosome 1"/>
</dbReference>
<evidence type="ECO:0000256" key="6">
    <source>
        <dbReference type="PIRNR" id="PIRNR015840"/>
    </source>
</evidence>
<keyword evidence="4 7" id="KW-1133">Transmembrane helix</keyword>
<gene>
    <name evidence="8" type="ORF">OSTLU_44624</name>
</gene>
<keyword evidence="9" id="KW-1185">Reference proteome</keyword>
<evidence type="ECO:0000313" key="8">
    <source>
        <dbReference type="EMBL" id="ABO94270.1"/>
    </source>
</evidence>